<dbReference type="InterPro" id="IPR015300">
    <property type="entry name" value="DNA-bd_pseudobarrel_sf"/>
</dbReference>
<reference evidence="6" key="1">
    <citation type="journal article" date="2016" name="Nat. Genet.">
        <title>A high-quality carrot genome assembly provides new insights into carotenoid accumulation and asterid genome evolution.</title>
        <authorList>
            <person name="Iorizzo M."/>
            <person name="Ellison S."/>
            <person name="Senalik D."/>
            <person name="Zeng P."/>
            <person name="Satapoomin P."/>
            <person name="Huang J."/>
            <person name="Bowman M."/>
            <person name="Iovene M."/>
            <person name="Sanseverino W."/>
            <person name="Cavagnaro P."/>
            <person name="Yildiz M."/>
            <person name="Macko-Podgorni A."/>
            <person name="Moranska E."/>
            <person name="Grzebelus E."/>
            <person name="Grzebelus D."/>
            <person name="Ashrafi H."/>
            <person name="Zheng Z."/>
            <person name="Cheng S."/>
            <person name="Spooner D."/>
            <person name="Van Deynze A."/>
            <person name="Simon P."/>
        </authorList>
    </citation>
    <scope>NUCLEOTIDE SEQUENCE</scope>
    <source>
        <tissue evidence="6">Leaf</tissue>
    </source>
</reference>
<dbReference type="GO" id="GO:0003677">
    <property type="term" value="F:DNA binding"/>
    <property type="evidence" value="ECO:0007669"/>
    <property type="project" value="UniProtKB-KW"/>
</dbReference>
<evidence type="ECO:0000256" key="5">
    <source>
        <dbReference type="ARBA" id="ARBA00023242"/>
    </source>
</evidence>
<keyword evidence="3" id="KW-0238">DNA-binding</keyword>
<evidence type="ECO:0000256" key="2">
    <source>
        <dbReference type="ARBA" id="ARBA00023015"/>
    </source>
</evidence>
<keyword evidence="2" id="KW-0805">Transcription regulation</keyword>
<name>A0A161YNH9_DAUCS</name>
<protein>
    <submittedName>
        <fullName evidence="6">Uncharacterized protein</fullName>
    </submittedName>
</protein>
<dbReference type="SUPFAM" id="SSF101936">
    <property type="entry name" value="DNA-binding pseudobarrel domain"/>
    <property type="match status" value="2"/>
</dbReference>
<dbReference type="PANTHER" id="PTHR31920:SF108">
    <property type="entry name" value="B3 DOMAIN-CONTAINING TRANSCRIPTION FACTOR VRN1-LIKE"/>
    <property type="match status" value="1"/>
</dbReference>
<evidence type="ECO:0000313" key="6">
    <source>
        <dbReference type="EMBL" id="WOH01928.1"/>
    </source>
</evidence>
<organism evidence="6 7">
    <name type="scientific">Daucus carota subsp. sativus</name>
    <name type="common">Carrot</name>
    <dbReference type="NCBI Taxonomy" id="79200"/>
    <lineage>
        <taxon>Eukaryota</taxon>
        <taxon>Viridiplantae</taxon>
        <taxon>Streptophyta</taxon>
        <taxon>Embryophyta</taxon>
        <taxon>Tracheophyta</taxon>
        <taxon>Spermatophyta</taxon>
        <taxon>Magnoliopsida</taxon>
        <taxon>eudicotyledons</taxon>
        <taxon>Gunneridae</taxon>
        <taxon>Pentapetalae</taxon>
        <taxon>asterids</taxon>
        <taxon>campanulids</taxon>
        <taxon>Apiales</taxon>
        <taxon>Apiaceae</taxon>
        <taxon>Apioideae</taxon>
        <taxon>Scandiceae</taxon>
        <taxon>Daucinae</taxon>
        <taxon>Daucus</taxon>
        <taxon>Daucus sect. Daucus</taxon>
    </lineage>
</organism>
<reference evidence="6" key="2">
    <citation type="submission" date="2022-03" db="EMBL/GenBank/DDBJ databases">
        <title>Draft title - Genomic analysis of global carrot germplasm unveils the trajectory of domestication and the origin of high carotenoid orange carrot.</title>
        <authorList>
            <person name="Iorizzo M."/>
            <person name="Ellison S."/>
            <person name="Senalik D."/>
            <person name="Macko-Podgorni A."/>
            <person name="Grzebelus D."/>
            <person name="Bostan H."/>
            <person name="Rolling W."/>
            <person name="Curaba J."/>
            <person name="Simon P."/>
        </authorList>
    </citation>
    <scope>NUCLEOTIDE SEQUENCE</scope>
    <source>
        <tissue evidence="6">Leaf</tissue>
    </source>
</reference>
<accession>A0A161YNH9</accession>
<dbReference type="Gramene" id="KZM95379">
    <property type="protein sequence ID" value="KZM95379"/>
    <property type="gene ID" value="DCAR_018621"/>
</dbReference>
<dbReference type="Proteomes" id="UP000077755">
    <property type="component" value="Chromosome 5"/>
</dbReference>
<comment type="subcellular location">
    <subcellularLocation>
        <location evidence="1">Nucleus</location>
    </subcellularLocation>
</comment>
<keyword evidence="7" id="KW-1185">Reference proteome</keyword>
<dbReference type="PROSITE" id="PS50863">
    <property type="entry name" value="B3"/>
    <property type="match status" value="1"/>
</dbReference>
<evidence type="ECO:0000256" key="3">
    <source>
        <dbReference type="ARBA" id="ARBA00023125"/>
    </source>
</evidence>
<evidence type="ECO:0000313" key="7">
    <source>
        <dbReference type="Proteomes" id="UP000077755"/>
    </source>
</evidence>
<keyword evidence="4" id="KW-0804">Transcription</keyword>
<evidence type="ECO:0000256" key="4">
    <source>
        <dbReference type="ARBA" id="ARBA00023163"/>
    </source>
</evidence>
<dbReference type="InterPro" id="IPR003340">
    <property type="entry name" value="B3_DNA-bd"/>
</dbReference>
<evidence type="ECO:0000256" key="1">
    <source>
        <dbReference type="ARBA" id="ARBA00004123"/>
    </source>
</evidence>
<dbReference type="CDD" id="cd10017">
    <property type="entry name" value="B3_DNA"/>
    <property type="match status" value="1"/>
</dbReference>
<dbReference type="InterPro" id="IPR050655">
    <property type="entry name" value="Plant_B3_domain"/>
</dbReference>
<dbReference type="SMART" id="SM01019">
    <property type="entry name" value="B3"/>
    <property type="match status" value="2"/>
</dbReference>
<dbReference type="Gene3D" id="2.40.330.10">
    <property type="entry name" value="DNA-binding pseudobarrel domain"/>
    <property type="match status" value="2"/>
</dbReference>
<gene>
    <name evidence="6" type="ORF">DCAR_0521314</name>
</gene>
<dbReference type="PANTHER" id="PTHR31920">
    <property type="entry name" value="B3 DOMAIN-CONTAINING"/>
    <property type="match status" value="1"/>
</dbReference>
<dbReference type="EMBL" id="CP093347">
    <property type="protein sequence ID" value="WOH01928.1"/>
    <property type="molecule type" value="Genomic_DNA"/>
</dbReference>
<sequence length="452" mass="51175">MCTASGCSPYILSVAAPAILQHVHSHNCLGNKTLQFLLILHLDLYWQLLFASSAWRVLLRVNFNMKWGERGSTFVCPNFGSDYIAGILILPKEFPIENSGPIPERLLLHVAPGVVWNGKYSVERNWIEGLEKMMLYYCIKPYYLIAMEYIGGPSFNLQIYNPYGVEVNYTVTDKSETLSSMDRSFFNFSDIEVDKLCGTMFSNVYNSGLHVYDLLISSSHLLKKDHTKILNRYACKQLGLLEEMKSVTLFFKNMSWVVNLKWDNGKAYMDRTWYDFARASRLKEGDICAFMLSGPPGKFRVCVYEPDLLTKCNEKGIGHASKVTNWFKIVNDVVLYAGQMEIPRVFMEMNGGVLEETVNLIMGDGRSVAVNFSRSQSFLHGLKTLVDTYSIKLNDVMVFHFLSDSTFAVSLFKATGMEYKLNSRHDAATKKTGGIREEEIIILSDSSGEGSL</sequence>
<dbReference type="GO" id="GO:0005634">
    <property type="term" value="C:nucleus"/>
    <property type="evidence" value="ECO:0007669"/>
    <property type="project" value="UniProtKB-SubCell"/>
</dbReference>
<dbReference type="AlphaFoldDB" id="A0A161YNH9"/>
<proteinExistence type="predicted"/>
<keyword evidence="5" id="KW-0539">Nucleus</keyword>
<dbReference type="Pfam" id="PF02362">
    <property type="entry name" value="B3"/>
    <property type="match status" value="1"/>
</dbReference>